<dbReference type="InterPro" id="IPR000560">
    <property type="entry name" value="His_Pase_clade-2"/>
</dbReference>
<evidence type="ECO:0000256" key="12">
    <source>
        <dbReference type="ARBA" id="ARBA00043691"/>
    </source>
</evidence>
<dbReference type="Gene3D" id="3.40.50.1240">
    <property type="entry name" value="Phosphoglycerate mutase-like"/>
    <property type="match status" value="1"/>
</dbReference>
<dbReference type="AlphaFoldDB" id="A0A7R8WVL3"/>
<dbReference type="PANTHER" id="PTHR20963">
    <property type="entry name" value="MULTIPLE INOSITOL POLYPHOSPHATE PHOSPHATASE-RELATED"/>
    <property type="match status" value="1"/>
</dbReference>
<evidence type="ECO:0000256" key="11">
    <source>
        <dbReference type="ARBA" id="ARBA00043671"/>
    </source>
</evidence>
<evidence type="ECO:0000256" key="5">
    <source>
        <dbReference type="ARBA" id="ARBA00018097"/>
    </source>
</evidence>
<dbReference type="InterPro" id="IPR029033">
    <property type="entry name" value="His_PPase_superfam"/>
</dbReference>
<dbReference type="GO" id="GO:0016020">
    <property type="term" value="C:membrane"/>
    <property type="evidence" value="ECO:0007669"/>
    <property type="project" value="UniProtKB-SubCell"/>
</dbReference>
<keyword evidence="6" id="KW-0732">Signal</keyword>
<evidence type="ECO:0000256" key="2">
    <source>
        <dbReference type="ARBA" id="ARBA00008422"/>
    </source>
</evidence>
<evidence type="ECO:0000256" key="6">
    <source>
        <dbReference type="ARBA" id="ARBA00022729"/>
    </source>
</evidence>
<reference evidence="14" key="1">
    <citation type="submission" date="2020-11" db="EMBL/GenBank/DDBJ databases">
        <authorList>
            <person name="Tran Van P."/>
        </authorList>
    </citation>
    <scope>NUCLEOTIDE SEQUENCE</scope>
</reference>
<comment type="catalytic activity">
    <reaction evidence="12">
        <text>1D-myo-inositol hexakisphosphate + H2O = 1D-myo-inositol 1,2,4,5,6-pentakisphosphate + phosphate</text>
        <dbReference type="Rhea" id="RHEA:16989"/>
        <dbReference type="ChEBI" id="CHEBI:15377"/>
        <dbReference type="ChEBI" id="CHEBI:43474"/>
        <dbReference type="ChEBI" id="CHEBI:57798"/>
        <dbReference type="ChEBI" id="CHEBI:58130"/>
        <dbReference type="EC" id="3.1.3.62"/>
    </reaction>
    <physiologicalReaction direction="left-to-right" evidence="12">
        <dbReference type="Rhea" id="RHEA:16990"/>
    </physiologicalReaction>
</comment>
<comment type="catalytic activity">
    <reaction evidence="13">
        <text>(2R)-2,3-bisphosphoglycerate + H2O = (2R)-2-phosphoglycerate + phosphate</text>
        <dbReference type="Rhea" id="RHEA:27381"/>
        <dbReference type="ChEBI" id="CHEBI:15377"/>
        <dbReference type="ChEBI" id="CHEBI:43474"/>
        <dbReference type="ChEBI" id="CHEBI:58248"/>
        <dbReference type="ChEBI" id="CHEBI:58289"/>
        <dbReference type="EC" id="3.1.3.80"/>
    </reaction>
    <physiologicalReaction direction="left-to-right" evidence="13">
        <dbReference type="Rhea" id="RHEA:27382"/>
    </physiologicalReaction>
</comment>
<name>A0A7R8WVL3_9CRUS</name>
<dbReference type="EMBL" id="OB714300">
    <property type="protein sequence ID" value="CAD7239037.1"/>
    <property type="molecule type" value="Genomic_DNA"/>
</dbReference>
<evidence type="ECO:0000256" key="13">
    <source>
        <dbReference type="ARBA" id="ARBA00043832"/>
    </source>
</evidence>
<accession>A0A7R8WVL3</accession>
<comment type="similarity">
    <text evidence="2">Belongs to the histidine acid phosphatase family. MINPP1 subfamily.</text>
</comment>
<sequence>GQHLNYLITCESIVAILQQFQWQISGHPPTSGIGRLRKKITNALKRLGGHQVHDVDPNRRPTATFVFSHAGLMGKLLARLGLFRQTKDLYLAKNYDRLGHDRTWRTSHLVPFSANLVFALHD</sequence>
<dbReference type="EC" id="3.1.3.80" evidence="3"/>
<dbReference type="OrthoDB" id="6509975at2759"/>
<gene>
    <name evidence="14" type="ORF">CTOB1V02_LOCUS16852</name>
</gene>
<keyword evidence="7" id="KW-0378">Hydrolase</keyword>
<evidence type="ECO:0000256" key="8">
    <source>
        <dbReference type="ARBA" id="ARBA00023136"/>
    </source>
</evidence>
<evidence type="ECO:0000256" key="9">
    <source>
        <dbReference type="ARBA" id="ARBA00031642"/>
    </source>
</evidence>
<feature type="non-terminal residue" evidence="14">
    <location>
        <position position="122"/>
    </location>
</feature>
<protein>
    <recommendedName>
        <fullName evidence="5">Multiple inositol polyphosphate phosphatase 1</fullName>
        <ecNumber evidence="4">3.1.3.62</ecNumber>
        <ecNumber evidence="3">3.1.3.80</ecNumber>
    </recommendedName>
    <alternativeName>
        <fullName evidence="9">2,3-bisphosphoglycerate 3-phosphatase</fullName>
    </alternativeName>
</protein>
<keyword evidence="8" id="KW-0472">Membrane</keyword>
<dbReference type="GO" id="GO:0034417">
    <property type="term" value="F:bisphosphoglycerate 3-phosphatase activity"/>
    <property type="evidence" value="ECO:0007669"/>
    <property type="project" value="UniProtKB-EC"/>
</dbReference>
<comment type="catalytic activity">
    <reaction evidence="10">
        <text>1D-myo-inositol 1,2,5,6-tetrakisphosphate + H2O = 1D-myo-inositol 1,2,6-trisphosphate + phosphate</text>
        <dbReference type="Rhea" id="RHEA:77119"/>
        <dbReference type="ChEBI" id="CHEBI:15377"/>
        <dbReference type="ChEBI" id="CHEBI:43474"/>
        <dbReference type="ChEBI" id="CHEBI:195535"/>
        <dbReference type="ChEBI" id="CHEBI:195537"/>
        <dbReference type="EC" id="3.1.3.62"/>
    </reaction>
    <physiologicalReaction direction="left-to-right" evidence="10">
        <dbReference type="Rhea" id="RHEA:77120"/>
    </physiologicalReaction>
</comment>
<organism evidence="14">
    <name type="scientific">Cyprideis torosa</name>
    <dbReference type="NCBI Taxonomy" id="163714"/>
    <lineage>
        <taxon>Eukaryota</taxon>
        <taxon>Metazoa</taxon>
        <taxon>Ecdysozoa</taxon>
        <taxon>Arthropoda</taxon>
        <taxon>Crustacea</taxon>
        <taxon>Oligostraca</taxon>
        <taxon>Ostracoda</taxon>
        <taxon>Podocopa</taxon>
        <taxon>Podocopida</taxon>
        <taxon>Cytherocopina</taxon>
        <taxon>Cytheroidea</taxon>
        <taxon>Cytherideidae</taxon>
        <taxon>Cyprideis</taxon>
    </lineage>
</organism>
<proteinExistence type="inferred from homology"/>
<dbReference type="GO" id="GO:0052745">
    <property type="term" value="F:inositol phosphate phosphatase activity"/>
    <property type="evidence" value="ECO:0007669"/>
    <property type="project" value="TreeGrafter"/>
</dbReference>
<evidence type="ECO:0000256" key="3">
    <source>
        <dbReference type="ARBA" id="ARBA00012976"/>
    </source>
</evidence>
<evidence type="ECO:0000313" key="14">
    <source>
        <dbReference type="EMBL" id="CAD7239037.1"/>
    </source>
</evidence>
<dbReference type="Pfam" id="PF00328">
    <property type="entry name" value="His_Phos_2"/>
    <property type="match status" value="1"/>
</dbReference>
<comment type="subcellular location">
    <subcellularLocation>
        <location evidence="1">Membrane</location>
    </subcellularLocation>
</comment>
<evidence type="ECO:0000256" key="10">
    <source>
        <dbReference type="ARBA" id="ARBA00043668"/>
    </source>
</evidence>
<feature type="non-terminal residue" evidence="14">
    <location>
        <position position="1"/>
    </location>
</feature>
<dbReference type="SUPFAM" id="SSF53254">
    <property type="entry name" value="Phosphoglycerate mutase-like"/>
    <property type="match status" value="1"/>
</dbReference>
<evidence type="ECO:0000256" key="4">
    <source>
        <dbReference type="ARBA" id="ARBA00013040"/>
    </source>
</evidence>
<dbReference type="PANTHER" id="PTHR20963:SF8">
    <property type="entry name" value="MULTIPLE INOSITOL POLYPHOSPHATE PHOSPHATASE 1"/>
    <property type="match status" value="1"/>
</dbReference>
<evidence type="ECO:0000256" key="1">
    <source>
        <dbReference type="ARBA" id="ARBA00004370"/>
    </source>
</evidence>
<dbReference type="EC" id="3.1.3.62" evidence="4"/>
<dbReference type="GO" id="GO:0003993">
    <property type="term" value="F:acid phosphatase activity"/>
    <property type="evidence" value="ECO:0007669"/>
    <property type="project" value="TreeGrafter"/>
</dbReference>
<evidence type="ECO:0000256" key="7">
    <source>
        <dbReference type="ARBA" id="ARBA00022801"/>
    </source>
</evidence>
<comment type="catalytic activity">
    <reaction evidence="11">
        <text>1D-myo-inositol 1,2,4,5,6-pentakisphosphate + H2O = 1D-myo-inositol 1,2,5,6-tetrakisphosphate + phosphate</text>
        <dbReference type="Rhea" id="RHEA:77115"/>
        <dbReference type="ChEBI" id="CHEBI:15377"/>
        <dbReference type="ChEBI" id="CHEBI:43474"/>
        <dbReference type="ChEBI" id="CHEBI:57798"/>
        <dbReference type="ChEBI" id="CHEBI:195535"/>
        <dbReference type="EC" id="3.1.3.62"/>
    </reaction>
    <physiologicalReaction direction="left-to-right" evidence="11">
        <dbReference type="Rhea" id="RHEA:77116"/>
    </physiologicalReaction>
</comment>